<feature type="signal peptide" evidence="1">
    <location>
        <begin position="1"/>
        <end position="34"/>
    </location>
</feature>
<keyword evidence="3" id="KW-1185">Reference proteome</keyword>
<evidence type="ECO:0000313" key="2">
    <source>
        <dbReference type="EMBL" id="CAL1597195.1"/>
    </source>
</evidence>
<dbReference type="Proteomes" id="UP001497482">
    <property type="component" value="Chromosome 21"/>
</dbReference>
<organism evidence="2 3">
    <name type="scientific">Knipowitschia caucasica</name>
    <name type="common">Caucasian dwarf goby</name>
    <name type="synonym">Pomatoschistus caucasicus</name>
    <dbReference type="NCBI Taxonomy" id="637954"/>
    <lineage>
        <taxon>Eukaryota</taxon>
        <taxon>Metazoa</taxon>
        <taxon>Chordata</taxon>
        <taxon>Craniata</taxon>
        <taxon>Vertebrata</taxon>
        <taxon>Euteleostomi</taxon>
        <taxon>Actinopterygii</taxon>
        <taxon>Neopterygii</taxon>
        <taxon>Teleostei</taxon>
        <taxon>Neoteleostei</taxon>
        <taxon>Acanthomorphata</taxon>
        <taxon>Gobiaria</taxon>
        <taxon>Gobiiformes</taxon>
        <taxon>Gobioidei</taxon>
        <taxon>Gobiidae</taxon>
        <taxon>Gobiinae</taxon>
        <taxon>Knipowitschia</taxon>
    </lineage>
</organism>
<accession>A0AAV2LAD7</accession>
<keyword evidence="1" id="KW-0732">Signal</keyword>
<feature type="chain" id="PRO_5043472257" description="Secreted protein" evidence="1">
    <location>
        <begin position="35"/>
        <end position="81"/>
    </location>
</feature>
<protein>
    <recommendedName>
        <fullName evidence="4">Secreted protein</fullName>
    </recommendedName>
</protein>
<gene>
    <name evidence="2" type="ORF">KC01_LOCUS25739</name>
</gene>
<sequence length="81" mass="9281">MMNKLTLSLAQRQSRLLLLVVLCCCTLCPQRKRARKRCTQDTSVQEPTRLELELEAYLQLHALKMSTSFALCVLSWIRGGN</sequence>
<dbReference type="EMBL" id="OZ035843">
    <property type="protein sequence ID" value="CAL1597195.1"/>
    <property type="molecule type" value="Genomic_DNA"/>
</dbReference>
<reference evidence="2 3" key="1">
    <citation type="submission" date="2024-04" db="EMBL/GenBank/DDBJ databases">
        <authorList>
            <person name="Waldvogel A.-M."/>
            <person name="Schoenle A."/>
        </authorList>
    </citation>
    <scope>NUCLEOTIDE SEQUENCE [LARGE SCALE GENOMIC DNA]</scope>
</reference>
<evidence type="ECO:0008006" key="4">
    <source>
        <dbReference type="Google" id="ProtNLM"/>
    </source>
</evidence>
<dbReference type="AlphaFoldDB" id="A0AAV2LAD7"/>
<proteinExistence type="predicted"/>
<evidence type="ECO:0000256" key="1">
    <source>
        <dbReference type="SAM" id="SignalP"/>
    </source>
</evidence>
<name>A0AAV2LAD7_KNICA</name>
<evidence type="ECO:0000313" key="3">
    <source>
        <dbReference type="Proteomes" id="UP001497482"/>
    </source>
</evidence>